<comment type="caution">
    <text evidence="2">The sequence shown here is derived from an EMBL/GenBank/DDBJ whole genome shotgun (WGS) entry which is preliminary data.</text>
</comment>
<organism evidence="2 3">
    <name type="scientific">Teretinema zuelzerae</name>
    <dbReference type="NCBI Taxonomy" id="156"/>
    <lineage>
        <taxon>Bacteria</taxon>
        <taxon>Pseudomonadati</taxon>
        <taxon>Spirochaetota</taxon>
        <taxon>Spirochaetia</taxon>
        <taxon>Spirochaetales</taxon>
        <taxon>Treponemataceae</taxon>
        <taxon>Teretinema</taxon>
    </lineage>
</organism>
<protein>
    <recommendedName>
        <fullName evidence="4">DUF5723 domain-containing protein</fullName>
    </recommendedName>
</protein>
<evidence type="ECO:0000256" key="1">
    <source>
        <dbReference type="SAM" id="SignalP"/>
    </source>
</evidence>
<feature type="signal peptide" evidence="1">
    <location>
        <begin position="1"/>
        <end position="19"/>
    </location>
</feature>
<evidence type="ECO:0000313" key="2">
    <source>
        <dbReference type="EMBL" id="MCD1653506.1"/>
    </source>
</evidence>
<dbReference type="RefSeq" id="WP_230752557.1">
    <property type="nucleotide sequence ID" value="NZ_JAINWA010000001.1"/>
</dbReference>
<keyword evidence="3" id="KW-1185">Reference proteome</keyword>
<reference evidence="2" key="1">
    <citation type="submission" date="2021-08" db="EMBL/GenBank/DDBJ databases">
        <title>Comparative analyses of Brucepasteria parasyntrophica and Teretinema zuelzerae.</title>
        <authorList>
            <person name="Song Y."/>
            <person name="Brune A."/>
        </authorList>
    </citation>
    <scope>NUCLEOTIDE SEQUENCE</scope>
    <source>
        <strain evidence="2">DSM 1903</strain>
    </source>
</reference>
<evidence type="ECO:0000313" key="3">
    <source>
        <dbReference type="Proteomes" id="UP001198163"/>
    </source>
</evidence>
<feature type="chain" id="PRO_5042104877" description="DUF5723 domain-containing protein" evidence="1">
    <location>
        <begin position="20"/>
        <end position="376"/>
    </location>
</feature>
<dbReference type="AlphaFoldDB" id="A0AAE3EFM9"/>
<dbReference type="EMBL" id="JAINWA010000001">
    <property type="protein sequence ID" value="MCD1653506.1"/>
    <property type="molecule type" value="Genomic_DNA"/>
</dbReference>
<sequence length="376" mass="39841">MDKRTLCAAAVLAAAFSFAYGQSPVRPKIVSARLAGFAGPFAAQEAGIDTLSTNPAMLAFSDSVWSLGRLAAHVSGPLFDLPAVFQEDDISGAILDLVGENNGIYIGTEITGPLSIAHVERNFGFGIFNRTLIEADIPNLSYGSLIAGEEVLIAGGYGLTLFRKDLHSLSAGLQLKGFFQTYATQGGTALGILDTAESMDLASIPTLLATGFGLDAGLLYKLGDGFSAGLVCRDLYTPVFTTEYASLDDYLAGSAGDTTYARIEPELTIGASYNLQLPEDWITISQWGFYLDYRDILGLLDIIPANPVLNVALGTEMILLDVVSLRAGINQTYAALGLGLDLSLFALDVAMYGSELGIDPGARPLLNMEVSLAFEY</sequence>
<dbReference type="Proteomes" id="UP001198163">
    <property type="component" value="Unassembled WGS sequence"/>
</dbReference>
<keyword evidence="1" id="KW-0732">Signal</keyword>
<evidence type="ECO:0008006" key="4">
    <source>
        <dbReference type="Google" id="ProtNLM"/>
    </source>
</evidence>
<proteinExistence type="predicted"/>
<gene>
    <name evidence="2" type="ORF">K7J14_02180</name>
</gene>
<accession>A0AAE3EFM9</accession>
<dbReference type="Gene3D" id="2.40.160.60">
    <property type="entry name" value="Outer membrane protein transport protein (OMPP1/FadL/TodX)"/>
    <property type="match status" value="1"/>
</dbReference>
<name>A0AAE3EFM9_9SPIR</name>